<name>A0A368SP62_SETIT</name>
<organism evidence="2">
    <name type="scientific">Setaria italica</name>
    <name type="common">Foxtail millet</name>
    <name type="synonym">Panicum italicum</name>
    <dbReference type="NCBI Taxonomy" id="4555"/>
    <lineage>
        <taxon>Eukaryota</taxon>
        <taxon>Viridiplantae</taxon>
        <taxon>Streptophyta</taxon>
        <taxon>Embryophyta</taxon>
        <taxon>Tracheophyta</taxon>
        <taxon>Spermatophyta</taxon>
        <taxon>Magnoliopsida</taxon>
        <taxon>Liliopsida</taxon>
        <taxon>Poales</taxon>
        <taxon>Poaceae</taxon>
        <taxon>PACMAD clade</taxon>
        <taxon>Panicoideae</taxon>
        <taxon>Panicodae</taxon>
        <taxon>Paniceae</taxon>
        <taxon>Cenchrinae</taxon>
        <taxon>Setaria</taxon>
    </lineage>
</organism>
<dbReference type="EMBL" id="CM003536">
    <property type="protein sequence ID" value="RCV44219.1"/>
    <property type="molecule type" value="Genomic_DNA"/>
</dbReference>
<feature type="compositionally biased region" description="Polar residues" evidence="1">
    <location>
        <begin position="12"/>
        <end position="24"/>
    </location>
</feature>
<accession>A0A368SP62</accession>
<sequence length="146" mass="16222">MRIDPVRKGINGQETMQASQSQDKLLSRLPARAPHFRRLGLRRGRENPGRRRAAPWRSDRPATRAPMSETCGLQAGALLKAEAKPDASGGLVRTLGSEKAPPRTPLRSPPLRGGNDAGRKRRRNLRLERGEGSMSLCSRPRKRVLF</sequence>
<proteinExistence type="predicted"/>
<evidence type="ECO:0000256" key="1">
    <source>
        <dbReference type="SAM" id="MobiDB-lite"/>
    </source>
</evidence>
<dbReference type="AlphaFoldDB" id="A0A368SP62"/>
<gene>
    <name evidence="2" type="ORF">SETIT_9G356300v2</name>
</gene>
<feature type="region of interest" description="Disordered" evidence="1">
    <location>
        <begin position="82"/>
        <end position="146"/>
    </location>
</feature>
<evidence type="ECO:0000313" key="2">
    <source>
        <dbReference type="EMBL" id="RCV44219.1"/>
    </source>
</evidence>
<feature type="region of interest" description="Disordered" evidence="1">
    <location>
        <begin position="1"/>
        <end position="68"/>
    </location>
</feature>
<protein>
    <submittedName>
        <fullName evidence="2">Uncharacterized protein</fullName>
    </submittedName>
</protein>
<reference evidence="2" key="1">
    <citation type="journal article" date="2012" name="Nat. Biotechnol.">
        <title>Reference genome sequence of the model plant Setaria.</title>
        <authorList>
            <person name="Bennetzen J.L."/>
            <person name="Schmutz J."/>
            <person name="Wang H."/>
            <person name="Percifield R."/>
            <person name="Hawkins J."/>
            <person name="Pontaroli A.C."/>
            <person name="Estep M."/>
            <person name="Feng L."/>
            <person name="Vaughn J.N."/>
            <person name="Grimwood J."/>
            <person name="Jenkins J."/>
            <person name="Barry K."/>
            <person name="Lindquist E."/>
            <person name="Hellsten U."/>
            <person name="Deshpande S."/>
            <person name="Wang X."/>
            <person name="Wu X."/>
            <person name="Mitros T."/>
            <person name="Triplett J."/>
            <person name="Yang X."/>
            <person name="Ye C.Y."/>
            <person name="Mauro-Herrera M."/>
            <person name="Wang L."/>
            <person name="Li P."/>
            <person name="Sharma M."/>
            <person name="Sharma R."/>
            <person name="Ronald P.C."/>
            <person name="Panaud O."/>
            <person name="Kellogg E.A."/>
            <person name="Brutnell T.P."/>
            <person name="Doust A.N."/>
            <person name="Tuskan G.A."/>
            <person name="Rokhsar D."/>
            <person name="Devos K.M."/>
        </authorList>
    </citation>
    <scope>NUCLEOTIDE SEQUENCE [LARGE SCALE GENOMIC DNA]</scope>
    <source>
        <strain evidence="2">Yugu1</strain>
    </source>
</reference>
<reference evidence="2" key="2">
    <citation type="submission" date="2015-07" db="EMBL/GenBank/DDBJ databases">
        <authorList>
            <person name="Noorani M."/>
        </authorList>
    </citation>
    <scope>NUCLEOTIDE SEQUENCE</scope>
    <source>
        <strain evidence="2">Yugu1</strain>
    </source>
</reference>